<sequence>MKKREGSKSNEGKGGGGGGEEESMKIWDCGSPLYDSYELVSLGHVIDRHIMELPSLSGSRGLTKQSSSRSSNLISSKQGGASGFGMAKGSSSTVSCFGEFPEKVLWKTRRVNGEAEEKPKMVKRGVFYRIWKRTGSWRK</sequence>
<keyword evidence="2" id="KW-1185">Reference proteome</keyword>
<protein>
    <submittedName>
        <fullName evidence="1">Uncharacterized protein</fullName>
    </submittedName>
</protein>
<dbReference type="EMBL" id="CM046394">
    <property type="protein sequence ID" value="KAI8544993.1"/>
    <property type="molecule type" value="Genomic_DNA"/>
</dbReference>
<evidence type="ECO:0000313" key="2">
    <source>
        <dbReference type="Proteomes" id="UP001062846"/>
    </source>
</evidence>
<comment type="caution">
    <text evidence="1">The sequence shown here is derived from an EMBL/GenBank/DDBJ whole genome shotgun (WGS) entry which is preliminary data.</text>
</comment>
<proteinExistence type="predicted"/>
<accession>A0ACC0MXH2</accession>
<reference evidence="1" key="1">
    <citation type="submission" date="2022-02" db="EMBL/GenBank/DDBJ databases">
        <title>Plant Genome Project.</title>
        <authorList>
            <person name="Zhang R.-G."/>
        </authorList>
    </citation>
    <scope>NUCLEOTIDE SEQUENCE</scope>
    <source>
        <strain evidence="1">AT1</strain>
    </source>
</reference>
<gene>
    <name evidence="1" type="ORF">RHMOL_Rhmol07G0008400</name>
</gene>
<organism evidence="1 2">
    <name type="scientific">Rhododendron molle</name>
    <name type="common">Chinese azalea</name>
    <name type="synonym">Azalea mollis</name>
    <dbReference type="NCBI Taxonomy" id="49168"/>
    <lineage>
        <taxon>Eukaryota</taxon>
        <taxon>Viridiplantae</taxon>
        <taxon>Streptophyta</taxon>
        <taxon>Embryophyta</taxon>
        <taxon>Tracheophyta</taxon>
        <taxon>Spermatophyta</taxon>
        <taxon>Magnoliopsida</taxon>
        <taxon>eudicotyledons</taxon>
        <taxon>Gunneridae</taxon>
        <taxon>Pentapetalae</taxon>
        <taxon>asterids</taxon>
        <taxon>Ericales</taxon>
        <taxon>Ericaceae</taxon>
        <taxon>Ericoideae</taxon>
        <taxon>Rhodoreae</taxon>
        <taxon>Rhododendron</taxon>
    </lineage>
</organism>
<dbReference type="Proteomes" id="UP001062846">
    <property type="component" value="Chromosome 7"/>
</dbReference>
<name>A0ACC0MXH2_RHOML</name>
<evidence type="ECO:0000313" key="1">
    <source>
        <dbReference type="EMBL" id="KAI8544993.1"/>
    </source>
</evidence>